<accession>A0ABV4G356</accession>
<dbReference type="EMBL" id="JBGBZJ010000003">
    <property type="protein sequence ID" value="MEY9458047.1"/>
    <property type="molecule type" value="Genomic_DNA"/>
</dbReference>
<evidence type="ECO:0000313" key="1">
    <source>
        <dbReference type="EMBL" id="MEY9458047.1"/>
    </source>
</evidence>
<gene>
    <name evidence="1" type="ORF">ABIG07_006995</name>
</gene>
<name>A0ABV4G356_9BRAD</name>
<proteinExistence type="predicted"/>
<reference evidence="1 2" key="1">
    <citation type="submission" date="2024-07" db="EMBL/GenBank/DDBJ databases">
        <title>Genomic Encyclopedia of Type Strains, Phase V (KMG-V): Genome sequencing to study the core and pangenomes of soil and plant-associated prokaryotes.</title>
        <authorList>
            <person name="Whitman W."/>
        </authorList>
    </citation>
    <scope>NUCLEOTIDE SEQUENCE [LARGE SCALE GENOMIC DNA]</scope>
    <source>
        <strain evidence="1 2">USDA 152</strain>
    </source>
</reference>
<sequence length="383" mass="39641">MAAVERRPWISTRPPSRGRLGCYGAVSQRIALLGNLATVEDQVRAKELELAAAGLQGVSVSGKQREAILNAVRAQAEMARVQEQASIGVFSFRDATKAAGDQLQSWVSRGLLDPTNLEQFSRASNYATKQIEELSDQAKVAGAALPQLQAAFNDATNARKQLDSLMVEGMSVNRGFFVEFGQQLRAGATLWDAFKSAGLNALGKISDKLMQMAADKLFASAFGGSSGGLGLGSLFGIGGGGAGSGSVPTWSGADLGAGTGGLSIPMFADGGTLRGGWGVVGERGPELINVHKGGATIIPNHVSKPFLPGFADGGTLNSNGGVRRMGFASGGDTISAPVSINIDATGADQAGLARVEGQIRQLRAELPGRIVSTVTDAKKKRML</sequence>
<organism evidence="1 2">
    <name type="scientific">Bradyrhizobium ottawaense</name>
    <dbReference type="NCBI Taxonomy" id="931866"/>
    <lineage>
        <taxon>Bacteria</taxon>
        <taxon>Pseudomonadati</taxon>
        <taxon>Pseudomonadota</taxon>
        <taxon>Alphaproteobacteria</taxon>
        <taxon>Hyphomicrobiales</taxon>
        <taxon>Nitrobacteraceae</taxon>
        <taxon>Bradyrhizobium</taxon>
    </lineage>
</organism>
<keyword evidence="2" id="KW-1185">Reference proteome</keyword>
<evidence type="ECO:0000313" key="2">
    <source>
        <dbReference type="Proteomes" id="UP001565369"/>
    </source>
</evidence>
<dbReference type="RefSeq" id="WP_370092299.1">
    <property type="nucleotide sequence ID" value="NZ_JBGBZG010000002.1"/>
</dbReference>
<comment type="caution">
    <text evidence="1">The sequence shown here is derived from an EMBL/GenBank/DDBJ whole genome shotgun (WGS) entry which is preliminary data.</text>
</comment>
<protein>
    <submittedName>
        <fullName evidence="1">Uncharacterized protein YidB (DUF937 family)</fullName>
    </submittedName>
</protein>
<dbReference type="Proteomes" id="UP001565369">
    <property type="component" value="Unassembled WGS sequence"/>
</dbReference>